<organism evidence="3 4">
    <name type="scientific">Caulobacter segnis</name>
    <dbReference type="NCBI Taxonomy" id="88688"/>
    <lineage>
        <taxon>Bacteria</taxon>
        <taxon>Pseudomonadati</taxon>
        <taxon>Pseudomonadota</taxon>
        <taxon>Alphaproteobacteria</taxon>
        <taxon>Caulobacterales</taxon>
        <taxon>Caulobacteraceae</taxon>
        <taxon>Caulobacter</taxon>
    </lineage>
</organism>
<feature type="region of interest" description="Disordered" evidence="1">
    <location>
        <begin position="362"/>
        <end position="386"/>
    </location>
</feature>
<dbReference type="InterPro" id="IPR038740">
    <property type="entry name" value="BioF2-like_GNAT_dom"/>
</dbReference>
<dbReference type="Proteomes" id="UP001057520">
    <property type="component" value="Chromosome"/>
</dbReference>
<accession>A0ABY5A0L6</accession>
<proteinExistence type="predicted"/>
<feature type="domain" description="BioF2-like acetyltransferase" evidence="2">
    <location>
        <begin position="195"/>
        <end position="325"/>
    </location>
</feature>
<feature type="compositionally biased region" description="Basic residues" evidence="1">
    <location>
        <begin position="364"/>
        <end position="377"/>
    </location>
</feature>
<dbReference type="SUPFAM" id="SSF55729">
    <property type="entry name" value="Acyl-CoA N-acyltransferases (Nat)"/>
    <property type="match status" value="1"/>
</dbReference>
<dbReference type="Gene3D" id="3.40.630.30">
    <property type="match status" value="1"/>
</dbReference>
<evidence type="ECO:0000313" key="3">
    <source>
        <dbReference type="EMBL" id="USQ98453.1"/>
    </source>
</evidence>
<protein>
    <submittedName>
        <fullName evidence="3">GNAT family N-acetyltransferase</fullName>
    </submittedName>
</protein>
<evidence type="ECO:0000313" key="4">
    <source>
        <dbReference type="Proteomes" id="UP001057520"/>
    </source>
</evidence>
<dbReference type="EMBL" id="CP096040">
    <property type="protein sequence ID" value="USQ98453.1"/>
    <property type="molecule type" value="Genomic_DNA"/>
</dbReference>
<dbReference type="InterPro" id="IPR016181">
    <property type="entry name" value="Acyl_CoA_acyltransferase"/>
</dbReference>
<evidence type="ECO:0000259" key="2">
    <source>
        <dbReference type="Pfam" id="PF13480"/>
    </source>
</evidence>
<dbReference type="Pfam" id="PF13480">
    <property type="entry name" value="Acetyltransf_6"/>
    <property type="match status" value="1"/>
</dbReference>
<name>A0ABY5A0L6_9CAUL</name>
<evidence type="ECO:0000256" key="1">
    <source>
        <dbReference type="SAM" id="MobiDB-lite"/>
    </source>
</evidence>
<reference evidence="3 4" key="1">
    <citation type="submission" date="2022-04" db="EMBL/GenBank/DDBJ databases">
        <title>Genome sequence of soybean root-associated Caulobacter segnis RL271.</title>
        <authorList>
            <person name="Longley R."/>
            <person name="Bonito G."/>
            <person name="Trigodet F."/>
            <person name="Crosson S."/>
            <person name="Fiebig A."/>
        </authorList>
    </citation>
    <scope>NUCLEOTIDE SEQUENCE [LARGE SCALE GENOMIC DNA]</scope>
    <source>
        <strain evidence="3 4">RL271</strain>
    </source>
</reference>
<sequence>MLESRVVETLAAVDRQAWDALFPHEVERYDYLAAVEAAGLEGFGFRYVLVEKDGRLVAAAPAFITRYALETTVDGAARSFLRGLGKIAPGLVALRLACLGSPCTETAQLGLAPEMRTGPERDALVRTLMSALEEAARRDRCGLVAVKDIPVPQADAWDAALERLGYHGVPGLPLADLAIDFPDIDAYVARLSPATRKDMRRKLRASASVRTEVRRDLTGLEDQVMALYAETHARGDLQFETLTPAYFTGVLARMGKRAACVLYVVDDRLLAANLVLIDQGILLDKFFCMAEAGRAHNLYFLSWFTNIGLCLDLGLTRYQSGQAAYANKLRLGSRLTPVTMRFRHRNRLVDAVLRLASPCWRPTSPKRPRRRRPRPPPRPRPCGRAGPGACCSWPCPCWGWPIRSAPRRPPRR</sequence>
<gene>
    <name evidence="3" type="ORF">MZV50_13275</name>
</gene>
<keyword evidence="4" id="KW-1185">Reference proteome</keyword>